<organism evidence="2 3">
    <name type="scientific">Methylophilus aquaticus</name>
    <dbReference type="NCBI Taxonomy" id="1971610"/>
    <lineage>
        <taxon>Bacteria</taxon>
        <taxon>Pseudomonadati</taxon>
        <taxon>Pseudomonadota</taxon>
        <taxon>Betaproteobacteria</taxon>
        <taxon>Nitrosomonadales</taxon>
        <taxon>Methylophilaceae</taxon>
        <taxon>Methylophilus</taxon>
    </lineage>
</organism>
<dbReference type="Proteomes" id="UP001225906">
    <property type="component" value="Unassembled WGS sequence"/>
</dbReference>
<dbReference type="EMBL" id="JAVCAP010000001">
    <property type="protein sequence ID" value="MDP8566506.1"/>
    <property type="molecule type" value="Genomic_DNA"/>
</dbReference>
<reference evidence="3" key="1">
    <citation type="journal article" date="2019" name="Int. J. Syst. Evol. Microbiol.">
        <title>The Global Catalogue of Microorganisms (GCM) 10K type strain sequencing project: providing services to taxonomists for standard genome sequencing and annotation.</title>
        <authorList>
            <consortium name="The Broad Institute Genomics Platform"/>
            <consortium name="The Broad Institute Genome Sequencing Center for Infectious Disease"/>
            <person name="Wu L."/>
            <person name="Ma J."/>
        </authorList>
    </citation>
    <scope>NUCLEOTIDE SEQUENCE [LARGE SCALE GENOMIC DNA]</scope>
    <source>
        <strain evidence="3">VKM B-3159</strain>
    </source>
</reference>
<protein>
    <submittedName>
        <fullName evidence="2">DUF3108 domain-containing protein</fullName>
    </submittedName>
</protein>
<sequence>MISNHGLLKWIKARVTWQLGLGLLLSLMLHLCVLSQSGWISLFSGEDDVPSVLQARLVIPPPPPVASTPAPPPAPAVKKASPGPDALPDTAVDVAQQPLPALPEAPVSDTVQPETETEMQAEDETRVAELEQAVDAAEQPAPYQQVSTHYEVFVNGETSAAGTASIEYAVTPDQQYTLAWTVEGRGLLKLLYPKLVQESRGAVGPRGLKPAYYRYAFGSRADKSYEASFDWETRLLTLKTGKGEQSHDLPANTLDILSFMYQFMFVPPLQEMHVALTNGKRLGEYDYAFEGEESLQLGEQTVQTLHIAHSRGDTDEKIELWLASEYRYVPVKIRKVEKNGMVIEQVATQIQAR</sequence>
<dbReference type="RefSeq" id="WP_306388201.1">
    <property type="nucleotide sequence ID" value="NZ_JAVCAP010000001.1"/>
</dbReference>
<evidence type="ECO:0000313" key="3">
    <source>
        <dbReference type="Proteomes" id="UP001225906"/>
    </source>
</evidence>
<keyword evidence="3" id="KW-1185">Reference proteome</keyword>
<evidence type="ECO:0000313" key="2">
    <source>
        <dbReference type="EMBL" id="MDP8566506.1"/>
    </source>
</evidence>
<dbReference type="InterPro" id="IPR021457">
    <property type="entry name" value="DUF3108"/>
</dbReference>
<proteinExistence type="predicted"/>
<dbReference type="Pfam" id="PF11306">
    <property type="entry name" value="DUF3108"/>
    <property type="match status" value="1"/>
</dbReference>
<name>A0ABT9JPK7_9PROT</name>
<comment type="caution">
    <text evidence="2">The sequence shown here is derived from an EMBL/GenBank/DDBJ whole genome shotgun (WGS) entry which is preliminary data.</text>
</comment>
<accession>A0ABT9JPK7</accession>
<gene>
    <name evidence="2" type="ORF">Q9291_01465</name>
</gene>
<feature type="region of interest" description="Disordered" evidence="1">
    <location>
        <begin position="63"/>
        <end position="90"/>
    </location>
</feature>
<evidence type="ECO:0000256" key="1">
    <source>
        <dbReference type="SAM" id="MobiDB-lite"/>
    </source>
</evidence>
<feature type="compositionally biased region" description="Pro residues" evidence="1">
    <location>
        <begin position="63"/>
        <end position="75"/>
    </location>
</feature>